<dbReference type="InterPro" id="IPR050832">
    <property type="entry name" value="Bact_Acetyltransf"/>
</dbReference>
<feature type="domain" description="N-acetyltransferase" evidence="3">
    <location>
        <begin position="6"/>
        <end position="183"/>
    </location>
</feature>
<sequence length="183" mass="20210">MPKHQFTHRLASDADIPQIVEIMRASIAENMKEFLSEQEIAAAQETMGLDKSLIEDQTYFIIETQSDGRTIAVACGGWGKRKTLYGGDHTKSRDDSLADPSVDAARIRAMYTHPDWTRRGIGTLLLDLGEAAARAAGFKHIELGSTVPGEPLYLARGYVEFDREAHLGANGSENIVIHMRKVL</sequence>
<keyword evidence="1 4" id="KW-0808">Transferase</keyword>
<dbReference type="Gene3D" id="3.40.630.30">
    <property type="match status" value="1"/>
</dbReference>
<dbReference type="EMBL" id="UOEH01000385">
    <property type="protein sequence ID" value="VAW03144.1"/>
    <property type="molecule type" value="Genomic_DNA"/>
</dbReference>
<gene>
    <name evidence="4" type="ORF">MNBD_ALPHA05-910</name>
</gene>
<evidence type="ECO:0000256" key="2">
    <source>
        <dbReference type="ARBA" id="ARBA00023315"/>
    </source>
</evidence>
<keyword evidence="2" id="KW-0012">Acyltransferase</keyword>
<proteinExistence type="predicted"/>
<evidence type="ECO:0000259" key="3">
    <source>
        <dbReference type="PROSITE" id="PS51186"/>
    </source>
</evidence>
<dbReference type="AlphaFoldDB" id="A0A3B0T2U9"/>
<organism evidence="4">
    <name type="scientific">hydrothermal vent metagenome</name>
    <dbReference type="NCBI Taxonomy" id="652676"/>
    <lineage>
        <taxon>unclassified sequences</taxon>
        <taxon>metagenomes</taxon>
        <taxon>ecological metagenomes</taxon>
    </lineage>
</organism>
<dbReference type="Pfam" id="PF00583">
    <property type="entry name" value="Acetyltransf_1"/>
    <property type="match status" value="1"/>
</dbReference>
<evidence type="ECO:0000256" key="1">
    <source>
        <dbReference type="ARBA" id="ARBA00022679"/>
    </source>
</evidence>
<dbReference type="PROSITE" id="PS51186">
    <property type="entry name" value="GNAT"/>
    <property type="match status" value="1"/>
</dbReference>
<dbReference type="GO" id="GO:0016747">
    <property type="term" value="F:acyltransferase activity, transferring groups other than amino-acyl groups"/>
    <property type="evidence" value="ECO:0007669"/>
    <property type="project" value="InterPro"/>
</dbReference>
<dbReference type="PANTHER" id="PTHR43877:SF1">
    <property type="entry name" value="ACETYLTRANSFERASE"/>
    <property type="match status" value="1"/>
</dbReference>
<name>A0A3B0T2U9_9ZZZZ</name>
<dbReference type="PANTHER" id="PTHR43877">
    <property type="entry name" value="AMINOALKYLPHOSPHONATE N-ACETYLTRANSFERASE-RELATED-RELATED"/>
    <property type="match status" value="1"/>
</dbReference>
<dbReference type="CDD" id="cd04301">
    <property type="entry name" value="NAT_SF"/>
    <property type="match status" value="1"/>
</dbReference>
<dbReference type="InterPro" id="IPR000182">
    <property type="entry name" value="GNAT_dom"/>
</dbReference>
<evidence type="ECO:0000313" key="4">
    <source>
        <dbReference type="EMBL" id="VAW03144.1"/>
    </source>
</evidence>
<accession>A0A3B0T2U9</accession>
<dbReference type="SUPFAM" id="SSF55729">
    <property type="entry name" value="Acyl-CoA N-acyltransferases (Nat)"/>
    <property type="match status" value="1"/>
</dbReference>
<protein>
    <submittedName>
        <fullName evidence="4">Acetyltransferase, GNAT family</fullName>
    </submittedName>
</protein>
<dbReference type="InterPro" id="IPR016181">
    <property type="entry name" value="Acyl_CoA_acyltransferase"/>
</dbReference>
<reference evidence="4" key="1">
    <citation type="submission" date="2018-06" db="EMBL/GenBank/DDBJ databases">
        <authorList>
            <person name="Zhirakovskaya E."/>
        </authorList>
    </citation>
    <scope>NUCLEOTIDE SEQUENCE</scope>
</reference>